<organism evidence="1">
    <name type="scientific">Myoviridae sp. ctijX18</name>
    <dbReference type="NCBI Taxonomy" id="2825154"/>
    <lineage>
        <taxon>Viruses</taxon>
        <taxon>Duplodnaviria</taxon>
        <taxon>Heunggongvirae</taxon>
        <taxon>Uroviricota</taxon>
        <taxon>Caudoviricetes</taxon>
    </lineage>
</organism>
<name>A0A8S5USH3_9CAUD</name>
<sequence length="40" mass="4369">MNTKGIQTPQLTADGALNTLHKPGNSICSLFSTTRVEFYL</sequence>
<reference evidence="1" key="1">
    <citation type="journal article" date="2021" name="Proc. Natl. Acad. Sci. U.S.A.">
        <title>A Catalog of Tens of Thousands of Viruses from Human Metagenomes Reveals Hidden Associations with Chronic Diseases.</title>
        <authorList>
            <person name="Tisza M.J."/>
            <person name="Buck C.B."/>
        </authorList>
    </citation>
    <scope>NUCLEOTIDE SEQUENCE</scope>
    <source>
        <strain evidence="1">CtijX18</strain>
    </source>
</reference>
<protein>
    <submittedName>
        <fullName evidence="1">Uncharacterized protein</fullName>
    </submittedName>
</protein>
<evidence type="ECO:0000313" key="1">
    <source>
        <dbReference type="EMBL" id="DAF97448.1"/>
    </source>
</evidence>
<proteinExistence type="predicted"/>
<accession>A0A8S5USH3</accession>
<dbReference type="EMBL" id="BK016133">
    <property type="protein sequence ID" value="DAF97448.1"/>
    <property type="molecule type" value="Genomic_DNA"/>
</dbReference>